<dbReference type="Gene3D" id="3.30.70.330">
    <property type="match status" value="1"/>
</dbReference>
<keyword evidence="1" id="KW-1185">Reference proteome</keyword>
<proteinExistence type="predicted"/>
<dbReference type="Proteomes" id="UP000038045">
    <property type="component" value="Unplaced"/>
</dbReference>
<accession>A0A0N4Z330</accession>
<name>A0A0N4Z330_PARTI</name>
<dbReference type="WBParaSite" id="PTRK_0000130900.1">
    <property type="protein sequence ID" value="PTRK_0000130900.1"/>
    <property type="gene ID" value="PTRK_0000130900"/>
</dbReference>
<evidence type="ECO:0000313" key="2">
    <source>
        <dbReference type="WBParaSite" id="PTRK_0000130900.1"/>
    </source>
</evidence>
<dbReference type="AlphaFoldDB" id="A0A0N4Z330"/>
<evidence type="ECO:0000313" key="1">
    <source>
        <dbReference type="Proteomes" id="UP000038045"/>
    </source>
</evidence>
<sequence>MNARNIIIEDYNPWAPQLNTSDSGNPRHSMNNISFNSYRNNSNYEKPYDKKLTPINYGSIFRPKYKCSRPSLISVMENPSKYSFEEKSSYYSDFDADMYDDDKDVNDNYSNDNYFTSAAPDFLFGPLSSRVPKRRPILNVDNEDIPKRNTVVTFDLGNDSKDNGKDKSIAPPLRQLRDSYVYHSIARSPVRSSKDNDVAKYSHMSDEEFELNCWLVVFGLSNESEKFVLEYLNERFGNIKVVARKKGINYIYVRMSNPTQVKRAHDSHIYYYLDKEMIGFSKPITFKFLNDDEFKFETFVDVKKEKEKVNVPKKLDIRIVPMTKPEPVYETKPSENGLFSKLWSFVND</sequence>
<organism evidence="1 2">
    <name type="scientific">Parastrongyloides trichosuri</name>
    <name type="common">Possum-specific nematode worm</name>
    <dbReference type="NCBI Taxonomy" id="131310"/>
    <lineage>
        <taxon>Eukaryota</taxon>
        <taxon>Metazoa</taxon>
        <taxon>Ecdysozoa</taxon>
        <taxon>Nematoda</taxon>
        <taxon>Chromadorea</taxon>
        <taxon>Rhabditida</taxon>
        <taxon>Tylenchina</taxon>
        <taxon>Panagrolaimomorpha</taxon>
        <taxon>Strongyloidoidea</taxon>
        <taxon>Strongyloididae</taxon>
        <taxon>Parastrongyloides</taxon>
    </lineage>
</organism>
<dbReference type="InterPro" id="IPR012677">
    <property type="entry name" value="Nucleotide-bd_a/b_plait_sf"/>
</dbReference>
<reference evidence="2" key="1">
    <citation type="submission" date="2017-02" db="UniProtKB">
        <authorList>
            <consortium name="WormBaseParasite"/>
        </authorList>
    </citation>
    <scope>IDENTIFICATION</scope>
</reference>
<protein>
    <submittedName>
        <fullName evidence="2">Nucleoporin NUP53</fullName>
    </submittedName>
</protein>